<dbReference type="EMBL" id="CP071182">
    <property type="protein sequence ID" value="QSO45544.1"/>
    <property type="molecule type" value="Genomic_DNA"/>
</dbReference>
<dbReference type="AlphaFoldDB" id="A0A9X7Z429"/>
<organism evidence="1 2">
    <name type="scientific">Alicyclobacillus mengziensis</name>
    <dbReference type="NCBI Taxonomy" id="2931921"/>
    <lineage>
        <taxon>Bacteria</taxon>
        <taxon>Bacillati</taxon>
        <taxon>Bacillota</taxon>
        <taxon>Bacilli</taxon>
        <taxon>Bacillales</taxon>
        <taxon>Alicyclobacillaceae</taxon>
        <taxon>Alicyclobacillus</taxon>
    </lineage>
</organism>
<dbReference type="KEGG" id="afx:JZ786_13260"/>
<sequence>MSTGIHWTLLISCKDGYQVDLIEVDQQGTFGITTNTAVGITPDYEFTSGSLTDWAASLS</sequence>
<dbReference type="Proteomes" id="UP000663505">
    <property type="component" value="Chromosome"/>
</dbReference>
<dbReference type="RefSeq" id="WP_206654913.1">
    <property type="nucleotide sequence ID" value="NZ_CP071182.1"/>
</dbReference>
<evidence type="ECO:0000313" key="1">
    <source>
        <dbReference type="EMBL" id="QSO45544.1"/>
    </source>
</evidence>
<gene>
    <name evidence="1" type="ORF">JZ786_13260</name>
</gene>
<name>A0A9X7Z429_9BACL</name>
<protein>
    <submittedName>
        <fullName evidence="1">Uncharacterized protein</fullName>
    </submittedName>
</protein>
<keyword evidence="2" id="KW-1185">Reference proteome</keyword>
<reference evidence="1 2" key="1">
    <citation type="submission" date="2021-02" db="EMBL/GenBank/DDBJ databases">
        <title>Alicyclobacillus curvatus sp. nov. and Alicyclobacillus mengziensis sp. nov., two acidophilic bacteria isolated from acid mine drainage.</title>
        <authorList>
            <person name="Huang Y."/>
        </authorList>
    </citation>
    <scope>NUCLEOTIDE SEQUENCE [LARGE SCALE GENOMIC DNA]</scope>
    <source>
        <strain evidence="1 2">S30H14</strain>
    </source>
</reference>
<proteinExistence type="predicted"/>
<evidence type="ECO:0000313" key="2">
    <source>
        <dbReference type="Proteomes" id="UP000663505"/>
    </source>
</evidence>
<accession>A0A9X7Z429</accession>